<evidence type="ECO:0000256" key="1">
    <source>
        <dbReference type="SAM" id="SignalP"/>
    </source>
</evidence>
<dbReference type="EMBL" id="PDUD01000048">
    <property type="protein sequence ID" value="PHN01894.1"/>
    <property type="molecule type" value="Genomic_DNA"/>
</dbReference>
<name>A0A2D0N054_FLAN2</name>
<gene>
    <name evidence="2" type="ORF">CRP01_35245</name>
</gene>
<evidence type="ECO:0000313" key="3">
    <source>
        <dbReference type="Proteomes" id="UP000223913"/>
    </source>
</evidence>
<evidence type="ECO:0000313" key="2">
    <source>
        <dbReference type="EMBL" id="PHN01894.1"/>
    </source>
</evidence>
<reference evidence="2 3" key="1">
    <citation type="submission" date="2017-10" db="EMBL/GenBank/DDBJ databases">
        <title>The draft genome sequence of Lewinella nigricans NBRC 102662.</title>
        <authorList>
            <person name="Wang K."/>
        </authorList>
    </citation>
    <scope>NUCLEOTIDE SEQUENCE [LARGE SCALE GENOMIC DNA]</scope>
    <source>
        <strain evidence="2 3">NBRC 102662</strain>
    </source>
</reference>
<feature type="chain" id="PRO_5012406676" evidence="1">
    <location>
        <begin position="21"/>
        <end position="565"/>
    </location>
</feature>
<feature type="signal peptide" evidence="1">
    <location>
        <begin position="1"/>
        <end position="20"/>
    </location>
</feature>
<dbReference type="Proteomes" id="UP000223913">
    <property type="component" value="Unassembled WGS sequence"/>
</dbReference>
<keyword evidence="1" id="KW-0732">Signal</keyword>
<keyword evidence="3" id="KW-1185">Reference proteome</keyword>
<organism evidence="2 3">
    <name type="scientific">Flavilitoribacter nigricans (strain ATCC 23147 / DSM 23189 / NBRC 102662 / NCIMB 1420 / SS-2)</name>
    <name type="common">Lewinella nigricans</name>
    <dbReference type="NCBI Taxonomy" id="1122177"/>
    <lineage>
        <taxon>Bacteria</taxon>
        <taxon>Pseudomonadati</taxon>
        <taxon>Bacteroidota</taxon>
        <taxon>Saprospiria</taxon>
        <taxon>Saprospirales</taxon>
        <taxon>Lewinellaceae</taxon>
        <taxon>Flavilitoribacter</taxon>
    </lineage>
</organism>
<comment type="caution">
    <text evidence="2">The sequence shown here is derived from an EMBL/GenBank/DDBJ whole genome shotgun (WGS) entry which is preliminary data.</text>
</comment>
<dbReference type="AlphaFoldDB" id="A0A2D0N054"/>
<protein>
    <submittedName>
        <fullName evidence="2">Uncharacterized protein</fullName>
    </submittedName>
</protein>
<sequence length="565" mass="62619">MKKSISILFILFYCFHFLSAQPTPAENDPTLEIMPPSPSAAAITKYVDFPVNYYSGTPQISIPIHTLSGKGISVPVSLSYHAGGTKVDEVASHVGLGWSLNAGGVINRTVRGFQDEELDGYLNRGANVPYPIDLATNFDDLKNFADGYWDGQPDLFNFSFGGYSGKFIFREDGSVMQIPFQDLDIDYDICSSCPSPLNTAILSFTITTPDGIRYTFGTASAVEYSTTASTGQSATCRIKDFSNPAVTAWYLKEIQHPTTLDNIVFHYSPHTIQYDLAYSESFSYPTTPQTGDCSSTYSHTSSGCISIKTDHGVNLDSIVAINGKVTFISDGARSDLVTQSGSSRLKEIQIKGKQNGTLKIYKLVQSFIQSTGATPSTEASSKYRMYLDEIETYTATNVFSNEYKFEYNNRSQLPPRLSFKQDHWGYFNNENNLQMTPAPDGAASTLNYIQSYFTSFSAANRAPDGEKAQYGNIKKITYPTGGFVEYEFEGNELAVCRELQQKKDTIVNNYITYTTGPATTTNTFTLEYPQLITVVYDIFKMGFRANGASVHIYDINDLNDPIETW</sequence>
<accession>A0A2D0N054</accession>
<proteinExistence type="predicted"/>